<dbReference type="SUPFAM" id="SSF51735">
    <property type="entry name" value="NAD(P)-binding Rossmann-fold domains"/>
    <property type="match status" value="1"/>
</dbReference>
<protein>
    <submittedName>
        <fullName evidence="5">KR domain-containing protein</fullName>
    </submittedName>
</protein>
<evidence type="ECO:0000256" key="3">
    <source>
        <dbReference type="ARBA" id="ARBA00023002"/>
    </source>
</evidence>
<comment type="caution">
    <text evidence="5">The sequence shown here is derived from an EMBL/GenBank/DDBJ whole genome shotgun (WGS) entry which is preliminary data.</text>
</comment>
<dbReference type="GO" id="GO:0006633">
    <property type="term" value="P:fatty acid biosynthetic process"/>
    <property type="evidence" value="ECO:0007669"/>
    <property type="project" value="TreeGrafter"/>
</dbReference>
<dbReference type="SMART" id="SM00822">
    <property type="entry name" value="PKS_KR"/>
    <property type="match status" value="1"/>
</dbReference>
<proteinExistence type="predicted"/>
<sequence length="324" mass="34685">MTMDAWQGATDAKVQGTWNLHRALCKSDLPLLDFFVLLSSIYGVQGNPKQANYAAASTFLDAFVQYRHQLGLAAYVIDLGVMEDIGFVSQHPAILENLRRAGAQLIRENDFLGALQLAIRASSPSSSSSSTSSEKTGYINRAQFVVGLGQHAPDTRDLGLESSITNVGTNNTNSVNQTNVVNGNSSSNDAGNNAGDPLHRFMESVSRDPSLLADEAVVAQFLASQVAECLKTLLIFSDSADLNLGLGLAELGVDSLIAIKLQVWWIQNFATHITILELTKSASIVGLGRLARARILEGLLGQQSQQDEVNGDSNKNGLQGVEVV</sequence>
<dbReference type="InterPro" id="IPR057326">
    <property type="entry name" value="KR_dom"/>
</dbReference>
<dbReference type="SUPFAM" id="SSF47336">
    <property type="entry name" value="ACP-like"/>
    <property type="match status" value="1"/>
</dbReference>
<dbReference type="InterPro" id="IPR036291">
    <property type="entry name" value="NAD(P)-bd_dom_sf"/>
</dbReference>
<accession>A0AAE0M687</accession>
<feature type="domain" description="Ketoreductase" evidence="4">
    <location>
        <begin position="1"/>
        <end position="91"/>
    </location>
</feature>
<gene>
    <name evidence="5" type="ORF">B0H66DRAFT_559497</name>
</gene>
<dbReference type="InterPro" id="IPR050091">
    <property type="entry name" value="PKS_NRPS_Biosynth_Enz"/>
</dbReference>
<evidence type="ECO:0000313" key="6">
    <source>
        <dbReference type="Proteomes" id="UP001283341"/>
    </source>
</evidence>
<reference evidence="5" key="1">
    <citation type="journal article" date="2023" name="Mol. Phylogenet. Evol.">
        <title>Genome-scale phylogeny and comparative genomics of the fungal order Sordariales.</title>
        <authorList>
            <person name="Hensen N."/>
            <person name="Bonometti L."/>
            <person name="Westerberg I."/>
            <person name="Brannstrom I.O."/>
            <person name="Guillou S."/>
            <person name="Cros-Aarteil S."/>
            <person name="Calhoun S."/>
            <person name="Haridas S."/>
            <person name="Kuo A."/>
            <person name="Mondo S."/>
            <person name="Pangilinan J."/>
            <person name="Riley R."/>
            <person name="LaButti K."/>
            <person name="Andreopoulos B."/>
            <person name="Lipzen A."/>
            <person name="Chen C."/>
            <person name="Yan M."/>
            <person name="Daum C."/>
            <person name="Ng V."/>
            <person name="Clum A."/>
            <person name="Steindorff A."/>
            <person name="Ohm R.A."/>
            <person name="Martin F."/>
            <person name="Silar P."/>
            <person name="Natvig D.O."/>
            <person name="Lalanne C."/>
            <person name="Gautier V."/>
            <person name="Ament-Velasquez S.L."/>
            <person name="Kruys A."/>
            <person name="Hutchinson M.I."/>
            <person name="Powell A.J."/>
            <person name="Barry K."/>
            <person name="Miller A.N."/>
            <person name="Grigoriev I.V."/>
            <person name="Debuchy R."/>
            <person name="Gladieux P."/>
            <person name="Hiltunen Thoren M."/>
            <person name="Johannesson H."/>
        </authorList>
    </citation>
    <scope>NUCLEOTIDE SEQUENCE</scope>
    <source>
        <strain evidence="5">CBS 118394</strain>
    </source>
</reference>
<keyword evidence="1" id="KW-0596">Phosphopantetheine</keyword>
<dbReference type="PANTHER" id="PTHR43775:SF37">
    <property type="entry name" value="SI:DKEY-61P9.11"/>
    <property type="match status" value="1"/>
</dbReference>
<dbReference type="PANTHER" id="PTHR43775">
    <property type="entry name" value="FATTY ACID SYNTHASE"/>
    <property type="match status" value="1"/>
</dbReference>
<dbReference type="GO" id="GO:0004312">
    <property type="term" value="F:fatty acid synthase activity"/>
    <property type="evidence" value="ECO:0007669"/>
    <property type="project" value="TreeGrafter"/>
</dbReference>
<dbReference type="GO" id="GO:0016491">
    <property type="term" value="F:oxidoreductase activity"/>
    <property type="evidence" value="ECO:0007669"/>
    <property type="project" value="UniProtKB-KW"/>
</dbReference>
<dbReference type="EMBL" id="JAUEDM010000004">
    <property type="protein sequence ID" value="KAK3319459.1"/>
    <property type="molecule type" value="Genomic_DNA"/>
</dbReference>
<dbReference type="GO" id="GO:0044550">
    <property type="term" value="P:secondary metabolite biosynthetic process"/>
    <property type="evidence" value="ECO:0007669"/>
    <property type="project" value="TreeGrafter"/>
</dbReference>
<keyword evidence="6" id="KW-1185">Reference proteome</keyword>
<evidence type="ECO:0000313" key="5">
    <source>
        <dbReference type="EMBL" id="KAK3319459.1"/>
    </source>
</evidence>
<dbReference type="InterPro" id="IPR013968">
    <property type="entry name" value="PKS_KR"/>
</dbReference>
<reference evidence="5" key="2">
    <citation type="submission" date="2023-06" db="EMBL/GenBank/DDBJ databases">
        <authorList>
            <consortium name="Lawrence Berkeley National Laboratory"/>
            <person name="Haridas S."/>
            <person name="Hensen N."/>
            <person name="Bonometti L."/>
            <person name="Westerberg I."/>
            <person name="Brannstrom I.O."/>
            <person name="Guillou S."/>
            <person name="Cros-Aarteil S."/>
            <person name="Calhoun S."/>
            <person name="Kuo A."/>
            <person name="Mondo S."/>
            <person name="Pangilinan J."/>
            <person name="Riley R."/>
            <person name="Labutti K."/>
            <person name="Andreopoulos B."/>
            <person name="Lipzen A."/>
            <person name="Chen C."/>
            <person name="Yanf M."/>
            <person name="Daum C."/>
            <person name="Ng V."/>
            <person name="Clum A."/>
            <person name="Steindorff A."/>
            <person name="Ohm R."/>
            <person name="Martin F."/>
            <person name="Silar P."/>
            <person name="Natvig D."/>
            <person name="Lalanne C."/>
            <person name="Gautier V."/>
            <person name="Ament-Velasquez S.L."/>
            <person name="Kruys A."/>
            <person name="Hutchinson M.I."/>
            <person name="Powell A.J."/>
            <person name="Barry K."/>
            <person name="Miller A.N."/>
            <person name="Grigoriev I.V."/>
            <person name="Debuchy R."/>
            <person name="Gladieux P."/>
            <person name="Thoren M.H."/>
            <person name="Johannesson H."/>
        </authorList>
    </citation>
    <scope>NUCLEOTIDE SEQUENCE</scope>
    <source>
        <strain evidence="5">CBS 118394</strain>
    </source>
</reference>
<evidence type="ECO:0000256" key="1">
    <source>
        <dbReference type="ARBA" id="ARBA00022450"/>
    </source>
</evidence>
<dbReference type="Proteomes" id="UP001283341">
    <property type="component" value="Unassembled WGS sequence"/>
</dbReference>
<dbReference type="Pfam" id="PF08659">
    <property type="entry name" value="KR"/>
    <property type="match status" value="1"/>
</dbReference>
<organism evidence="5 6">
    <name type="scientific">Apodospora peruviana</name>
    <dbReference type="NCBI Taxonomy" id="516989"/>
    <lineage>
        <taxon>Eukaryota</taxon>
        <taxon>Fungi</taxon>
        <taxon>Dikarya</taxon>
        <taxon>Ascomycota</taxon>
        <taxon>Pezizomycotina</taxon>
        <taxon>Sordariomycetes</taxon>
        <taxon>Sordariomycetidae</taxon>
        <taxon>Sordariales</taxon>
        <taxon>Lasiosphaeriaceae</taxon>
        <taxon>Apodospora</taxon>
    </lineage>
</organism>
<keyword evidence="2" id="KW-0597">Phosphoprotein</keyword>
<dbReference type="Gene3D" id="3.40.50.720">
    <property type="entry name" value="NAD(P)-binding Rossmann-like Domain"/>
    <property type="match status" value="1"/>
</dbReference>
<name>A0AAE0M687_9PEZI</name>
<keyword evidence="3" id="KW-0560">Oxidoreductase</keyword>
<evidence type="ECO:0000256" key="2">
    <source>
        <dbReference type="ARBA" id="ARBA00022553"/>
    </source>
</evidence>
<dbReference type="AlphaFoldDB" id="A0AAE0M687"/>
<dbReference type="InterPro" id="IPR036736">
    <property type="entry name" value="ACP-like_sf"/>
</dbReference>
<evidence type="ECO:0000259" key="4">
    <source>
        <dbReference type="SMART" id="SM00822"/>
    </source>
</evidence>